<keyword evidence="3" id="KW-1185">Reference proteome</keyword>
<name>A0ABR7KCE8_9FIRM</name>
<protein>
    <submittedName>
        <fullName evidence="2">Type II toxin-antitoxin system HicB family antitoxin</fullName>
    </submittedName>
</protein>
<reference evidence="2 3" key="1">
    <citation type="submission" date="2020-08" db="EMBL/GenBank/DDBJ databases">
        <authorList>
            <person name="Liu C."/>
            <person name="Sun Q."/>
        </authorList>
    </citation>
    <scope>NUCLEOTIDE SEQUENCE [LARGE SCALE GENOMIC DNA]</scope>
    <source>
        <strain evidence="2 3">NSJ-22</strain>
    </source>
</reference>
<dbReference type="Gene3D" id="1.10.1220.10">
    <property type="entry name" value="Met repressor-like"/>
    <property type="match status" value="1"/>
</dbReference>
<feature type="domain" description="HicB-like antitoxin of toxin-antitoxin system" evidence="1">
    <location>
        <begin position="17"/>
        <end position="78"/>
    </location>
</feature>
<dbReference type="InterPro" id="IPR051404">
    <property type="entry name" value="TA_system_antitoxin"/>
</dbReference>
<evidence type="ECO:0000259" key="1">
    <source>
        <dbReference type="Pfam" id="PF15919"/>
    </source>
</evidence>
<proteinExistence type="predicted"/>
<dbReference type="RefSeq" id="WP_187012605.1">
    <property type="nucleotide sequence ID" value="NZ_JACRWG010000040.1"/>
</dbReference>
<evidence type="ECO:0000313" key="2">
    <source>
        <dbReference type="EMBL" id="MBC6010402.1"/>
    </source>
</evidence>
<sequence length="120" mass="13586">MKTLNDYMALPYRLEIVEDQEEGGYVVSYPDLPGCITCGDTIEEAMNNAKDAEKAWIEAALEEGIEINEPDSIENYSGQFKLRIPKTLHRTLALHARKEGISMNQYCVYLLSRNDALLSK</sequence>
<dbReference type="InterPro" id="IPR035069">
    <property type="entry name" value="TTHA1013/TTHA0281-like"/>
</dbReference>
<dbReference type="InterPro" id="IPR031807">
    <property type="entry name" value="HicB-like"/>
</dbReference>
<comment type="caution">
    <text evidence="2">The sequence shown here is derived from an EMBL/GenBank/DDBJ whole genome shotgun (WGS) entry which is preliminary data.</text>
</comment>
<dbReference type="InterPro" id="IPR010985">
    <property type="entry name" value="Ribbon_hlx_hlx"/>
</dbReference>
<evidence type="ECO:0000313" key="3">
    <source>
        <dbReference type="Proteomes" id="UP000603474"/>
    </source>
</evidence>
<dbReference type="Gene3D" id="3.30.160.250">
    <property type="match status" value="1"/>
</dbReference>
<dbReference type="InterPro" id="IPR013321">
    <property type="entry name" value="Arc_rbn_hlx_hlx"/>
</dbReference>
<dbReference type="Proteomes" id="UP000603474">
    <property type="component" value="Unassembled WGS sequence"/>
</dbReference>
<accession>A0ABR7KCE8</accession>
<gene>
    <name evidence="2" type="ORF">H8909_09125</name>
</gene>
<dbReference type="PANTHER" id="PTHR34504">
    <property type="entry name" value="ANTITOXIN HICB"/>
    <property type="match status" value="1"/>
</dbReference>
<organism evidence="2 3">
    <name type="scientific">Catenibacterium faecis</name>
    <dbReference type="NCBI Taxonomy" id="2764323"/>
    <lineage>
        <taxon>Bacteria</taxon>
        <taxon>Bacillati</taxon>
        <taxon>Bacillota</taxon>
        <taxon>Erysipelotrichia</taxon>
        <taxon>Erysipelotrichales</taxon>
        <taxon>Coprobacillaceae</taxon>
        <taxon>Catenibacterium</taxon>
    </lineage>
</organism>
<dbReference type="EMBL" id="JACRWG010000040">
    <property type="protein sequence ID" value="MBC6010402.1"/>
    <property type="molecule type" value="Genomic_DNA"/>
</dbReference>
<dbReference type="Pfam" id="PF15919">
    <property type="entry name" value="HicB_lk_antitox"/>
    <property type="match status" value="1"/>
</dbReference>
<dbReference type="SUPFAM" id="SSF47598">
    <property type="entry name" value="Ribbon-helix-helix"/>
    <property type="match status" value="1"/>
</dbReference>
<dbReference type="SUPFAM" id="SSF143100">
    <property type="entry name" value="TTHA1013/TTHA0281-like"/>
    <property type="match status" value="1"/>
</dbReference>
<dbReference type="PANTHER" id="PTHR34504:SF2">
    <property type="entry name" value="UPF0150 PROTEIN SSL0259"/>
    <property type="match status" value="1"/>
</dbReference>